<keyword evidence="5" id="KW-0560">Oxidoreductase</keyword>
<evidence type="ECO:0000256" key="3">
    <source>
        <dbReference type="ARBA" id="ARBA00022617"/>
    </source>
</evidence>
<evidence type="ECO:0000313" key="9">
    <source>
        <dbReference type="EMBL" id="MDA2810936.1"/>
    </source>
</evidence>
<evidence type="ECO:0000256" key="8">
    <source>
        <dbReference type="SAM" id="MobiDB-lite"/>
    </source>
</evidence>
<dbReference type="PANTHER" id="PTHR24286:SF24">
    <property type="entry name" value="LANOSTEROL 14-ALPHA DEMETHYLASE"/>
    <property type="match status" value="1"/>
</dbReference>
<keyword evidence="4" id="KW-0479">Metal-binding</keyword>
<dbReference type="InterPro" id="IPR001128">
    <property type="entry name" value="Cyt_P450"/>
</dbReference>
<evidence type="ECO:0000256" key="4">
    <source>
        <dbReference type="ARBA" id="ARBA00022723"/>
    </source>
</evidence>
<comment type="cofactor">
    <cofactor evidence="1">
        <name>heme</name>
        <dbReference type="ChEBI" id="CHEBI:30413"/>
    </cofactor>
</comment>
<keyword evidence="6" id="KW-0408">Iron</keyword>
<dbReference type="Gene3D" id="1.10.630.10">
    <property type="entry name" value="Cytochrome P450"/>
    <property type="match status" value="1"/>
</dbReference>
<dbReference type="Pfam" id="PF00067">
    <property type="entry name" value="p450"/>
    <property type="match status" value="1"/>
</dbReference>
<dbReference type="Proteomes" id="UP001527866">
    <property type="component" value="Unassembled WGS sequence"/>
</dbReference>
<feature type="region of interest" description="Disordered" evidence="8">
    <location>
        <begin position="400"/>
        <end position="419"/>
    </location>
</feature>
<evidence type="ECO:0000256" key="5">
    <source>
        <dbReference type="ARBA" id="ARBA00023002"/>
    </source>
</evidence>
<evidence type="ECO:0000256" key="2">
    <source>
        <dbReference type="ARBA" id="ARBA00010617"/>
    </source>
</evidence>
<evidence type="ECO:0000256" key="7">
    <source>
        <dbReference type="ARBA" id="ARBA00023033"/>
    </source>
</evidence>
<reference evidence="9 10" key="1">
    <citation type="submission" date="2023-01" db="EMBL/GenBank/DDBJ databases">
        <title>Draft genome sequence of Nocardiopsis sp. RSe5-2 isolated from halophytes.</title>
        <authorList>
            <person name="Duangmal K."/>
            <person name="Chantavorakit T."/>
        </authorList>
    </citation>
    <scope>NUCLEOTIDE SEQUENCE [LARGE SCALE GENOMIC DNA]</scope>
    <source>
        <strain evidence="9 10">RSe5-2</strain>
    </source>
</reference>
<accession>A0ABT4U2M5</accession>
<dbReference type="SUPFAM" id="SSF48264">
    <property type="entry name" value="Cytochrome P450"/>
    <property type="match status" value="1"/>
</dbReference>
<evidence type="ECO:0000256" key="6">
    <source>
        <dbReference type="ARBA" id="ARBA00023004"/>
    </source>
</evidence>
<keyword evidence="10" id="KW-1185">Reference proteome</keyword>
<evidence type="ECO:0000313" key="10">
    <source>
        <dbReference type="Proteomes" id="UP001527866"/>
    </source>
</evidence>
<dbReference type="RefSeq" id="WP_270685344.1">
    <property type="nucleotide sequence ID" value="NZ_JAQFWQ010000021.1"/>
</dbReference>
<protein>
    <submittedName>
        <fullName evidence="9">Cytochrome P450</fullName>
    </submittedName>
</protein>
<comment type="caution">
    <text evidence="9">The sequence shown here is derived from an EMBL/GenBank/DDBJ whole genome shotgun (WGS) entry which is preliminary data.</text>
</comment>
<dbReference type="PANTHER" id="PTHR24286">
    <property type="entry name" value="CYTOCHROME P450 26"/>
    <property type="match status" value="1"/>
</dbReference>
<keyword evidence="3" id="KW-0349">Heme</keyword>
<sequence length="419" mass="45441">MSAQRAPILDQTAMLLVKGYAWLPDLRRKAPGPLARTRLFGRQAVGMCGPEAVRFLYDEGKVRRRGTAPEPIVSTLFGHGSVHGLDGERHRARKELFSATARPPEAVAALTESVVSAWDEAAATWADRSPVVLFREAANAIASGVARWAGIPLSSADTDRLASDMVALVDGFGTPGPRHWRARIARVAWEGRLARLVKEVRSGSAGVPQWSVVDTVARHREDGEPLHPRVAAVEILNIVRPTTAACWLVAFAAHAFSLWPDQKARVREGEEEARSFAQEVRRFYPFAPFVGGTVRADTEWKGEPVPGGALVLVDIYGQHHSPELWKAPYIFDPTRFTGPPVEEGVFIPQGGGDVAEGHRCPGEDVVLSVLTALSRRLAELDYTTPAQDWTIPLGRIPTHPKDGAVIDASGPRRGSGSGP</sequence>
<dbReference type="CDD" id="cd11067">
    <property type="entry name" value="CYP152"/>
    <property type="match status" value="1"/>
</dbReference>
<organism evidence="9 10">
    <name type="scientific">Nocardiopsis endophytica</name>
    <dbReference type="NCBI Taxonomy" id="3018445"/>
    <lineage>
        <taxon>Bacteria</taxon>
        <taxon>Bacillati</taxon>
        <taxon>Actinomycetota</taxon>
        <taxon>Actinomycetes</taxon>
        <taxon>Streptosporangiales</taxon>
        <taxon>Nocardiopsidaceae</taxon>
        <taxon>Nocardiopsis</taxon>
    </lineage>
</organism>
<gene>
    <name evidence="9" type="ORF">O4J56_09840</name>
</gene>
<comment type="similarity">
    <text evidence="2">Belongs to the cytochrome P450 family.</text>
</comment>
<proteinExistence type="inferred from homology"/>
<keyword evidence="7" id="KW-0503">Monooxygenase</keyword>
<name>A0ABT4U2M5_9ACTN</name>
<dbReference type="EMBL" id="JAQFWQ010000021">
    <property type="protein sequence ID" value="MDA2810936.1"/>
    <property type="molecule type" value="Genomic_DNA"/>
</dbReference>
<evidence type="ECO:0000256" key="1">
    <source>
        <dbReference type="ARBA" id="ARBA00001971"/>
    </source>
</evidence>
<dbReference type="InterPro" id="IPR036396">
    <property type="entry name" value="Cyt_P450_sf"/>
</dbReference>